<reference evidence="1 2" key="1">
    <citation type="submission" date="2018-03" db="EMBL/GenBank/DDBJ databases">
        <title>Genomic Encyclopedia of Type Strains, Phase III (KMG-III): the genomes of soil and plant-associated and newly described type strains.</title>
        <authorList>
            <person name="Whitman W."/>
        </authorList>
    </citation>
    <scope>NUCLEOTIDE SEQUENCE [LARGE SCALE GENOMIC DNA]</scope>
    <source>
        <strain evidence="1 2">MWH-P2sevCIIIb</strain>
    </source>
</reference>
<organism evidence="1 2">
    <name type="scientific">Jezberella montanilacus</name>
    <dbReference type="NCBI Taxonomy" id="323426"/>
    <lineage>
        <taxon>Bacteria</taxon>
        <taxon>Pseudomonadati</taxon>
        <taxon>Pseudomonadota</taxon>
        <taxon>Betaproteobacteria</taxon>
        <taxon>Burkholderiales</taxon>
        <taxon>Alcaligenaceae</taxon>
        <taxon>Jezberella</taxon>
    </lineage>
</organism>
<comment type="caution">
    <text evidence="1">The sequence shown here is derived from an EMBL/GenBank/DDBJ whole genome shotgun (WGS) entry which is preliminary data.</text>
</comment>
<evidence type="ECO:0000313" key="1">
    <source>
        <dbReference type="EMBL" id="PRZ01080.1"/>
    </source>
</evidence>
<dbReference type="RefSeq" id="WP_106226047.1">
    <property type="nucleotide sequence ID" value="NZ_PVTV01000002.1"/>
</dbReference>
<accession>A0A2T0XQ59</accession>
<protein>
    <submittedName>
        <fullName evidence="1">Uncharacterized protein</fullName>
    </submittedName>
</protein>
<dbReference type="EMBL" id="PVTV01000002">
    <property type="protein sequence ID" value="PRZ01080.1"/>
    <property type="molecule type" value="Genomic_DNA"/>
</dbReference>
<evidence type="ECO:0000313" key="2">
    <source>
        <dbReference type="Proteomes" id="UP000238308"/>
    </source>
</evidence>
<gene>
    <name evidence="1" type="ORF">BCM14_0100</name>
</gene>
<dbReference type="Proteomes" id="UP000238308">
    <property type="component" value="Unassembled WGS sequence"/>
</dbReference>
<dbReference type="AlphaFoldDB" id="A0A2T0XQ59"/>
<proteinExistence type="predicted"/>
<keyword evidence="2" id="KW-1185">Reference proteome</keyword>
<name>A0A2T0XQ59_9BURK</name>
<sequence length="90" mass="10294">MIDKTVAKTFRFSVGLYSLLASESERLKTSEADVVRLSLRNYFDDRQKDDQLMVLEQRIIQRLDAQSSQIVSMLQQVLALAQPHDGDNHA</sequence>